<evidence type="ECO:0000313" key="5">
    <source>
        <dbReference type="EMBL" id="KAJ8451076.1"/>
    </source>
</evidence>
<organism evidence="5 6">
    <name type="scientific">Carnegiea gigantea</name>
    <dbReference type="NCBI Taxonomy" id="171969"/>
    <lineage>
        <taxon>Eukaryota</taxon>
        <taxon>Viridiplantae</taxon>
        <taxon>Streptophyta</taxon>
        <taxon>Embryophyta</taxon>
        <taxon>Tracheophyta</taxon>
        <taxon>Spermatophyta</taxon>
        <taxon>Magnoliopsida</taxon>
        <taxon>eudicotyledons</taxon>
        <taxon>Gunneridae</taxon>
        <taxon>Pentapetalae</taxon>
        <taxon>Caryophyllales</taxon>
        <taxon>Cactineae</taxon>
        <taxon>Cactaceae</taxon>
        <taxon>Cactoideae</taxon>
        <taxon>Echinocereeae</taxon>
        <taxon>Carnegiea</taxon>
    </lineage>
</organism>
<accession>A0A9Q1KUD2</accession>
<dbReference type="PROSITE" id="PS51015">
    <property type="entry name" value="YDG"/>
    <property type="match status" value="1"/>
</dbReference>
<dbReference type="GO" id="GO:0005694">
    <property type="term" value="C:chromosome"/>
    <property type="evidence" value="ECO:0007669"/>
    <property type="project" value="UniProtKB-SubCell"/>
</dbReference>
<proteinExistence type="predicted"/>
<dbReference type="AlphaFoldDB" id="A0A9Q1KUD2"/>
<dbReference type="SMART" id="SM00466">
    <property type="entry name" value="SRA"/>
    <property type="match status" value="1"/>
</dbReference>
<dbReference type="OrthoDB" id="5792673at2759"/>
<dbReference type="GO" id="GO:0003690">
    <property type="term" value="F:double-stranded DNA binding"/>
    <property type="evidence" value="ECO:0007669"/>
    <property type="project" value="TreeGrafter"/>
</dbReference>
<feature type="domain" description="YDG" evidence="4">
    <location>
        <begin position="236"/>
        <end position="361"/>
    </location>
</feature>
<evidence type="ECO:0000259" key="4">
    <source>
        <dbReference type="PROSITE" id="PS51015"/>
    </source>
</evidence>
<dbReference type="Pfam" id="PF02182">
    <property type="entry name" value="SAD_SRA"/>
    <property type="match status" value="2"/>
</dbReference>
<reference evidence="5" key="1">
    <citation type="submission" date="2022-04" db="EMBL/GenBank/DDBJ databases">
        <title>Carnegiea gigantea Genome sequencing and assembly v2.</title>
        <authorList>
            <person name="Copetti D."/>
            <person name="Sanderson M.J."/>
            <person name="Burquez A."/>
            <person name="Wojciechowski M.F."/>
        </authorList>
    </citation>
    <scope>NUCLEOTIDE SEQUENCE</scope>
    <source>
        <strain evidence="5">SGP5-SGP5p</strain>
        <tissue evidence="5">Aerial part</tissue>
    </source>
</reference>
<comment type="subcellular location">
    <subcellularLocation>
        <location evidence="1">Chromosome</location>
    </subcellularLocation>
    <subcellularLocation>
        <location evidence="3">Nucleus</location>
    </subcellularLocation>
</comment>
<dbReference type="SUPFAM" id="SSF88697">
    <property type="entry name" value="PUA domain-like"/>
    <property type="match status" value="1"/>
</dbReference>
<sequence>MRMDNFGNERPRFAFSREFPAGCGISSSSSSLMGCSRVKSVHNFTRDFPPGCGPNAEKITQMCPEKKLGSERISGSMAGIITKPPLSGKTLLKIPLKPKGKEAIGKIKPPLSDKLVKEDPQKVKGKEAVGLCSMGTLKNKNPLSDEMVPQNPRILKGNQPVDVVKNKPPLSHRLVKGKETVSSGEREKVLEMLRLFRNRCDEISWNEKGIKRADAKADAELQNEGQIVHQSALRIGPIPGVEVGDKFYYRVELMIVGLHRRPQAGIDSMEFGREKDRIATCIVANERHLDKMNDPNIIEKRLPIRLVRGLKFGVQKILYVYDGLYEVRHCDKQKGPQSNMIFVFQLFRCPEQPVIRWKDHI</sequence>
<dbReference type="InterPro" id="IPR036987">
    <property type="entry name" value="SRA-YDG_sf"/>
</dbReference>
<comment type="caution">
    <text evidence="5">The sequence shown here is derived from an EMBL/GenBank/DDBJ whole genome shotgun (WGS) entry which is preliminary data.</text>
</comment>
<dbReference type="GO" id="GO:0042054">
    <property type="term" value="F:histone methyltransferase activity"/>
    <property type="evidence" value="ECO:0007669"/>
    <property type="project" value="TreeGrafter"/>
</dbReference>
<dbReference type="GO" id="GO:0005634">
    <property type="term" value="C:nucleus"/>
    <property type="evidence" value="ECO:0007669"/>
    <property type="project" value="UniProtKB-SubCell"/>
</dbReference>
<protein>
    <recommendedName>
        <fullName evidence="4">YDG domain-containing protein</fullName>
    </recommendedName>
</protein>
<keyword evidence="6" id="KW-1185">Reference proteome</keyword>
<name>A0A9Q1KUD2_9CARY</name>
<dbReference type="InterPro" id="IPR051357">
    <property type="entry name" value="H3K9_HMTase_SUVAR3-9"/>
</dbReference>
<dbReference type="PROSITE" id="PS51257">
    <property type="entry name" value="PROKAR_LIPOPROTEIN"/>
    <property type="match status" value="1"/>
</dbReference>
<dbReference type="Proteomes" id="UP001153076">
    <property type="component" value="Unassembled WGS sequence"/>
</dbReference>
<evidence type="ECO:0000256" key="3">
    <source>
        <dbReference type="PROSITE-ProRule" id="PRU00358"/>
    </source>
</evidence>
<dbReference type="PANTHER" id="PTHR45660">
    <property type="entry name" value="HISTONE-LYSINE N-METHYLTRANSFERASE SETMAR"/>
    <property type="match status" value="1"/>
</dbReference>
<evidence type="ECO:0000256" key="2">
    <source>
        <dbReference type="ARBA" id="ARBA00023242"/>
    </source>
</evidence>
<dbReference type="Gene3D" id="2.30.280.10">
    <property type="entry name" value="SRA-YDG"/>
    <property type="match status" value="2"/>
</dbReference>
<dbReference type="EMBL" id="JAKOGI010000011">
    <property type="protein sequence ID" value="KAJ8451076.1"/>
    <property type="molecule type" value="Genomic_DNA"/>
</dbReference>
<dbReference type="InterPro" id="IPR015947">
    <property type="entry name" value="PUA-like_sf"/>
</dbReference>
<evidence type="ECO:0000313" key="6">
    <source>
        <dbReference type="Proteomes" id="UP001153076"/>
    </source>
</evidence>
<dbReference type="InterPro" id="IPR003105">
    <property type="entry name" value="SRA_YDG"/>
</dbReference>
<evidence type="ECO:0000256" key="1">
    <source>
        <dbReference type="ARBA" id="ARBA00004286"/>
    </source>
</evidence>
<gene>
    <name evidence="5" type="ORF">Cgig2_026885</name>
</gene>
<dbReference type="PANTHER" id="PTHR45660:SF46">
    <property type="entry name" value="HISTONE-LYSINE N-METHYLTRANSFERASE, H3 LYSINE-9 SPECIFIC SUVH6"/>
    <property type="match status" value="1"/>
</dbReference>
<keyword evidence="2 3" id="KW-0539">Nucleus</keyword>